<dbReference type="PaxDb" id="4113-PGSC0003DMT400091184"/>
<dbReference type="AlphaFoldDB" id="M1DM19"/>
<proteinExistence type="predicted"/>
<evidence type="ECO:0000313" key="1">
    <source>
        <dbReference type="EnsemblPlants" id="PGSC0003DMT400091184"/>
    </source>
</evidence>
<sequence>MIAIHRRIDVGAAKKRRELSNISNHTTVSARILDFSFLQTFSSGTVVLPASSSIRSNSKPVSIQTIVPKITAIPLSSTCSMDISPSHSNGSLVSMDESMSTFDIVRSPEVEYIDDRESAAVDSIEKKA</sequence>
<organism evidence="1 2">
    <name type="scientific">Solanum tuberosum</name>
    <name type="common">Potato</name>
    <dbReference type="NCBI Taxonomy" id="4113"/>
    <lineage>
        <taxon>Eukaryota</taxon>
        <taxon>Viridiplantae</taxon>
        <taxon>Streptophyta</taxon>
        <taxon>Embryophyta</taxon>
        <taxon>Tracheophyta</taxon>
        <taxon>Spermatophyta</taxon>
        <taxon>Magnoliopsida</taxon>
        <taxon>eudicotyledons</taxon>
        <taxon>Gunneridae</taxon>
        <taxon>Pentapetalae</taxon>
        <taxon>asterids</taxon>
        <taxon>lamiids</taxon>
        <taxon>Solanales</taxon>
        <taxon>Solanaceae</taxon>
        <taxon>Solanoideae</taxon>
        <taxon>Solaneae</taxon>
        <taxon>Solanum</taxon>
    </lineage>
</organism>
<accession>M1DM19</accession>
<protein>
    <submittedName>
        <fullName evidence="1">Cyclin A1</fullName>
    </submittedName>
</protein>
<dbReference type="eggNOG" id="KOG0654">
    <property type="taxonomic scope" value="Eukaryota"/>
</dbReference>
<dbReference type="EnsemblPlants" id="PGSC0003DMT400091184">
    <property type="protein sequence ID" value="PGSC0003DMT400091184"/>
    <property type="gene ID" value="PGSC0003DMG400040755"/>
</dbReference>
<dbReference type="InParanoid" id="M1DM19"/>
<dbReference type="Gramene" id="PGSC0003DMT400091184">
    <property type="protein sequence ID" value="PGSC0003DMT400091184"/>
    <property type="gene ID" value="PGSC0003DMG400040755"/>
</dbReference>
<dbReference type="STRING" id="4113.M1DM19"/>
<keyword evidence="2" id="KW-1185">Reference proteome</keyword>
<evidence type="ECO:0000313" key="2">
    <source>
        <dbReference type="Proteomes" id="UP000011115"/>
    </source>
</evidence>
<name>M1DM19_SOLTU</name>
<reference evidence="2" key="1">
    <citation type="journal article" date="2011" name="Nature">
        <title>Genome sequence and analysis of the tuber crop potato.</title>
        <authorList>
            <consortium name="The Potato Genome Sequencing Consortium"/>
        </authorList>
    </citation>
    <scope>NUCLEOTIDE SEQUENCE [LARGE SCALE GENOMIC DNA]</scope>
    <source>
        <strain evidence="2">cv. DM1-3 516 R44</strain>
    </source>
</reference>
<reference evidence="1" key="2">
    <citation type="submission" date="2015-06" db="UniProtKB">
        <authorList>
            <consortium name="EnsemblPlants"/>
        </authorList>
    </citation>
    <scope>IDENTIFICATION</scope>
    <source>
        <strain evidence="1">DM1-3 516 R44</strain>
    </source>
</reference>
<dbReference type="HOGENOM" id="CLU_1963509_0_0_1"/>
<dbReference type="Proteomes" id="UP000011115">
    <property type="component" value="Unassembled WGS sequence"/>
</dbReference>